<dbReference type="AlphaFoldDB" id="A0A849BYB6"/>
<dbReference type="SUPFAM" id="SSF52980">
    <property type="entry name" value="Restriction endonuclease-like"/>
    <property type="match status" value="1"/>
</dbReference>
<accession>A0A849BYB6</accession>
<gene>
    <name evidence="2" type="ORF">HLB23_10295</name>
</gene>
<comment type="caution">
    <text evidence="2">The sequence shown here is derived from an EMBL/GenBank/DDBJ whole genome shotgun (WGS) entry which is preliminary data.</text>
</comment>
<dbReference type="Pfam" id="PF18741">
    <property type="entry name" value="MTES_1575"/>
    <property type="match status" value="1"/>
</dbReference>
<organism evidence="2 3">
    <name type="scientific">Nocardia uniformis</name>
    <dbReference type="NCBI Taxonomy" id="53432"/>
    <lineage>
        <taxon>Bacteria</taxon>
        <taxon>Bacillati</taxon>
        <taxon>Actinomycetota</taxon>
        <taxon>Actinomycetes</taxon>
        <taxon>Mycobacteriales</taxon>
        <taxon>Nocardiaceae</taxon>
        <taxon>Nocardia</taxon>
    </lineage>
</organism>
<dbReference type="InterPro" id="IPR049468">
    <property type="entry name" value="Restrct_endonuc-II-like_dom"/>
</dbReference>
<proteinExistence type="predicted"/>
<keyword evidence="3" id="KW-1185">Reference proteome</keyword>
<evidence type="ECO:0000259" key="1">
    <source>
        <dbReference type="Pfam" id="PF18741"/>
    </source>
</evidence>
<dbReference type="Proteomes" id="UP000586827">
    <property type="component" value="Unassembled WGS sequence"/>
</dbReference>
<dbReference type="Gene3D" id="3.40.960.10">
    <property type="entry name" value="VSR Endonuclease"/>
    <property type="match status" value="1"/>
</dbReference>
<name>A0A849BYB6_9NOCA</name>
<evidence type="ECO:0000313" key="3">
    <source>
        <dbReference type="Proteomes" id="UP000586827"/>
    </source>
</evidence>
<protein>
    <recommendedName>
        <fullName evidence="1">Restriction endonuclease type II-like domain-containing protein</fullName>
    </recommendedName>
</protein>
<reference evidence="2 3" key="1">
    <citation type="submission" date="2020-05" db="EMBL/GenBank/DDBJ databases">
        <title>MicrobeNet Type strains.</title>
        <authorList>
            <person name="Nicholson A.C."/>
        </authorList>
    </citation>
    <scope>NUCLEOTIDE SEQUENCE [LARGE SCALE GENOMIC DNA]</scope>
    <source>
        <strain evidence="2 3">JCM 3224</strain>
    </source>
</reference>
<dbReference type="EMBL" id="JABELX010000003">
    <property type="protein sequence ID" value="NNH70248.1"/>
    <property type="molecule type" value="Genomic_DNA"/>
</dbReference>
<feature type="domain" description="Restriction endonuclease type II-like" evidence="1">
    <location>
        <begin position="206"/>
        <end position="282"/>
    </location>
</feature>
<evidence type="ECO:0000313" key="2">
    <source>
        <dbReference type="EMBL" id="NNH70248.1"/>
    </source>
</evidence>
<dbReference type="InterPro" id="IPR011335">
    <property type="entry name" value="Restrct_endonuc-II-like"/>
</dbReference>
<sequence>MGVLDEPFSGSWALAAGLVTRWELRHNFVRVFPDVYVRRGHVLDAREIARAAAHWAKGAGVLVGYSAAALHGTKWLDSRLPAELARLGHCRQPRGIRVVKAHIDLQERCEIEGFVVTNPARTAFDIGRRLSRDAALPILDALCAATGLHAQDIAAVARSHSGTRGMRRLADLIPLVDAGAESPPESRTRLLLVDHGLPAPATQLVVRDSYGVFVARLDMGWEQWRVAVEYDGAQHWTDPRQRAKDIDRLAVLESLSWRIVRVGATLLHRRPHIILDRVHAAIRAQGIGDDHCSGDGERGGIAG</sequence>